<dbReference type="CDD" id="cd06170">
    <property type="entry name" value="LuxR_C_like"/>
    <property type="match status" value="1"/>
</dbReference>
<dbReference type="Gene3D" id="3.40.50.300">
    <property type="entry name" value="P-loop containing nucleotide triphosphate hydrolases"/>
    <property type="match status" value="1"/>
</dbReference>
<feature type="domain" description="HTH luxR-type" evidence="4">
    <location>
        <begin position="807"/>
        <end position="872"/>
    </location>
</feature>
<dbReference type="InterPro" id="IPR011990">
    <property type="entry name" value="TPR-like_helical_dom_sf"/>
</dbReference>
<dbReference type="PRINTS" id="PR00038">
    <property type="entry name" value="HTHLUXR"/>
</dbReference>
<dbReference type="GO" id="GO:0003677">
    <property type="term" value="F:DNA binding"/>
    <property type="evidence" value="ECO:0007669"/>
    <property type="project" value="UniProtKB-KW"/>
</dbReference>
<dbReference type="PROSITE" id="PS50043">
    <property type="entry name" value="HTH_LUXR_2"/>
    <property type="match status" value="1"/>
</dbReference>
<evidence type="ECO:0000256" key="1">
    <source>
        <dbReference type="ARBA" id="ARBA00023015"/>
    </source>
</evidence>
<evidence type="ECO:0000256" key="3">
    <source>
        <dbReference type="ARBA" id="ARBA00023163"/>
    </source>
</evidence>
<evidence type="ECO:0000313" key="5">
    <source>
        <dbReference type="EMBL" id="KVK75911.1"/>
    </source>
</evidence>
<dbReference type="Proteomes" id="UP000069001">
    <property type="component" value="Unassembled WGS sequence"/>
</dbReference>
<dbReference type="Gene3D" id="1.10.10.10">
    <property type="entry name" value="Winged helix-like DNA-binding domain superfamily/Winged helix DNA-binding domain"/>
    <property type="match status" value="1"/>
</dbReference>
<dbReference type="SMART" id="SM00421">
    <property type="entry name" value="HTH_LUXR"/>
    <property type="match status" value="1"/>
</dbReference>
<dbReference type="InterPro" id="IPR041617">
    <property type="entry name" value="TPR_MalT"/>
</dbReference>
<comment type="caution">
    <text evidence="5">The sequence shown here is derived from an EMBL/GenBank/DDBJ whole genome shotgun (WGS) entry which is preliminary data.</text>
</comment>
<protein>
    <submittedName>
        <fullName evidence="5">Helix-turn-helix transcriptional regulator</fullName>
    </submittedName>
</protein>
<dbReference type="Pfam" id="PF17874">
    <property type="entry name" value="TPR_MalT"/>
    <property type="match status" value="1"/>
</dbReference>
<dbReference type="GO" id="GO:0006355">
    <property type="term" value="P:regulation of DNA-templated transcription"/>
    <property type="evidence" value="ECO:0007669"/>
    <property type="project" value="InterPro"/>
</dbReference>
<dbReference type="Pfam" id="PF00196">
    <property type="entry name" value="GerE"/>
    <property type="match status" value="1"/>
</dbReference>
<dbReference type="Gene3D" id="1.25.40.10">
    <property type="entry name" value="Tetratricopeptide repeat domain"/>
    <property type="match status" value="1"/>
</dbReference>
<sequence length="875" mass="96592">MISLAKLAPLVQRTAEVKRAGIAGRLANAGAVKLILVRAPAGFGKTMAMVQIREALEDRGVATAWLTLDAADNDVPRFLAGLSAALGQMGLERGGAAQDPLAQLVSEQTPYALFLDDFEVIREGGVLGLVRELLEQLPRNGQVIIGSRSLPDLGVGRLRARGLLLELETDSLRFSPAEAAEFFRLRGAELSLETLDRILGKTEGWVAALWLLSLALQRSDHSADVVARLSASDRDVADYLTEEVFSQQEPVIREFLLRTSVLHHLSAPVCQALFPQADCDAMLQSLHRGNVFLIPVEDAPDLFRYHSLFADFLRRQLERERPDDAARLHLAASGWFESQQRPVPAIDHAIAGGDYPHALELLEHHAHALLEQGRMRLLDRWFTTITPELLRARPRLQMIAVWARCFSQGPWTAMKWLEESGCRESDDPQVQAHVRALLPVLLAMMDRYEEANAAGHSGLAGLPTGNAFVDSVLLNAMAHILSIIGERREAHRFLEDARHAQADGAFNRMYTETVGGMLDLREGHLRQATARFRMAVTATSNTSAYNYAHGNAWAGVPYAGALYEADDLVAAERLLNVYLPLARDVGLPDHMISSHRLRARLAFLRGEVDTALLTLTELEYLGHQRQLPRVTASAKLERSRLLTLQGHAVAAREELARALALDTLNSDTKPAQDVDDAFITRMRLDLHAGDPGSLVQPLEVQLRVAQQSGRQHRALKLRLFLALAFLRHGDVGRAMNWANPLLQETCREGFVRLLLDEGPIVAPLLHRMQSGSADSAQDPILQEYVQRLADRLGPIGTDDEADAGHAASGPSEPLTRKEIRVLQLLAEGYSNTAMAEKLFISDSTVRTHLRNINTKLDSRSRTQAVAIARRLGIVR</sequence>
<keyword evidence="3" id="KW-0804">Transcription</keyword>
<dbReference type="InterPro" id="IPR036388">
    <property type="entry name" value="WH-like_DNA-bd_sf"/>
</dbReference>
<dbReference type="InterPro" id="IPR059106">
    <property type="entry name" value="WHD_MalT"/>
</dbReference>
<proteinExistence type="predicted"/>
<evidence type="ECO:0000256" key="2">
    <source>
        <dbReference type="ARBA" id="ARBA00023125"/>
    </source>
</evidence>
<dbReference type="RefSeq" id="WP_059731765.1">
    <property type="nucleotide sequence ID" value="NZ_LOYH01000089.1"/>
</dbReference>
<dbReference type="PANTHER" id="PTHR44688:SF25">
    <property type="entry name" value="HTH LUXR-TYPE DOMAIN-CONTAINING PROTEIN"/>
    <property type="match status" value="1"/>
</dbReference>
<dbReference type="PANTHER" id="PTHR44688">
    <property type="entry name" value="DNA-BINDING TRANSCRIPTIONAL ACTIVATOR DEVR_DOSR"/>
    <property type="match status" value="1"/>
</dbReference>
<name>A0A103Z9X0_BURCE</name>
<reference evidence="5 6" key="1">
    <citation type="submission" date="2015-11" db="EMBL/GenBank/DDBJ databases">
        <title>Expanding the genomic diversity of Burkholderia species for the development of highly accurate diagnostics.</title>
        <authorList>
            <person name="Sahl J."/>
            <person name="Keim P."/>
            <person name="Wagner D."/>
        </authorList>
    </citation>
    <scope>NUCLEOTIDE SEQUENCE [LARGE SCALE GENOMIC DNA]</scope>
    <source>
        <strain evidence="5 6">MSMB1302</strain>
    </source>
</reference>
<dbReference type="SUPFAM" id="SSF46894">
    <property type="entry name" value="C-terminal effector domain of the bipartite response regulators"/>
    <property type="match status" value="1"/>
</dbReference>
<dbReference type="Pfam" id="PF25873">
    <property type="entry name" value="WHD_MalT"/>
    <property type="match status" value="1"/>
</dbReference>
<evidence type="ECO:0000313" key="6">
    <source>
        <dbReference type="Proteomes" id="UP000069001"/>
    </source>
</evidence>
<dbReference type="InterPro" id="IPR000792">
    <property type="entry name" value="Tscrpt_reg_LuxR_C"/>
</dbReference>
<gene>
    <name evidence="5" type="ORF">WS90_24990</name>
</gene>
<keyword evidence="1" id="KW-0805">Transcription regulation</keyword>
<dbReference type="InterPro" id="IPR027417">
    <property type="entry name" value="P-loop_NTPase"/>
</dbReference>
<dbReference type="InterPro" id="IPR016032">
    <property type="entry name" value="Sig_transdc_resp-reg_C-effctor"/>
</dbReference>
<organism evidence="5 6">
    <name type="scientific">Burkholderia cepacia</name>
    <name type="common">Pseudomonas cepacia</name>
    <dbReference type="NCBI Taxonomy" id="292"/>
    <lineage>
        <taxon>Bacteria</taxon>
        <taxon>Pseudomonadati</taxon>
        <taxon>Pseudomonadota</taxon>
        <taxon>Betaproteobacteria</taxon>
        <taxon>Burkholderiales</taxon>
        <taxon>Burkholderiaceae</taxon>
        <taxon>Burkholderia</taxon>
        <taxon>Burkholderia cepacia complex</taxon>
    </lineage>
</organism>
<dbReference type="SUPFAM" id="SSF52540">
    <property type="entry name" value="P-loop containing nucleoside triphosphate hydrolases"/>
    <property type="match status" value="1"/>
</dbReference>
<dbReference type="EMBL" id="LOYH01000089">
    <property type="protein sequence ID" value="KVK75911.1"/>
    <property type="molecule type" value="Genomic_DNA"/>
</dbReference>
<keyword evidence="2" id="KW-0238">DNA-binding</keyword>
<dbReference type="AlphaFoldDB" id="A0A103Z9X0"/>
<accession>A0A103Z9X0</accession>
<evidence type="ECO:0000259" key="4">
    <source>
        <dbReference type="PROSITE" id="PS50043"/>
    </source>
</evidence>